<keyword evidence="1" id="KW-1133">Transmembrane helix</keyword>
<dbReference type="Proteomes" id="UP001597214">
    <property type="component" value="Unassembled WGS sequence"/>
</dbReference>
<name>A0ABW4LMG0_9BACI</name>
<comment type="caution">
    <text evidence="2">The sequence shown here is derived from an EMBL/GenBank/DDBJ whole genome shotgun (WGS) entry which is preliminary data.</text>
</comment>
<keyword evidence="3" id="KW-1185">Reference proteome</keyword>
<accession>A0ABW4LMG0</accession>
<evidence type="ECO:0000256" key="1">
    <source>
        <dbReference type="SAM" id="Phobius"/>
    </source>
</evidence>
<proteinExistence type="predicted"/>
<gene>
    <name evidence="2" type="ORF">ACFSCX_07285</name>
</gene>
<keyword evidence="1" id="KW-0472">Membrane</keyword>
<protein>
    <recommendedName>
        <fullName evidence="4">DUF4179 domain-containing protein</fullName>
    </recommendedName>
</protein>
<evidence type="ECO:0008006" key="4">
    <source>
        <dbReference type="Google" id="ProtNLM"/>
    </source>
</evidence>
<reference evidence="3" key="1">
    <citation type="journal article" date="2019" name="Int. J. Syst. Evol. Microbiol.">
        <title>The Global Catalogue of Microorganisms (GCM) 10K type strain sequencing project: providing services to taxonomists for standard genome sequencing and annotation.</title>
        <authorList>
            <consortium name="The Broad Institute Genomics Platform"/>
            <consortium name="The Broad Institute Genome Sequencing Center for Infectious Disease"/>
            <person name="Wu L."/>
            <person name="Ma J."/>
        </authorList>
    </citation>
    <scope>NUCLEOTIDE SEQUENCE [LARGE SCALE GENOMIC DNA]</scope>
    <source>
        <strain evidence="3">CCUG 49339</strain>
    </source>
</reference>
<feature type="transmembrane region" description="Helical" evidence="1">
    <location>
        <begin position="51"/>
        <end position="69"/>
    </location>
</feature>
<keyword evidence="1" id="KW-0812">Transmembrane</keyword>
<organism evidence="2 3">
    <name type="scientific">Bacillus salitolerans</name>
    <dbReference type="NCBI Taxonomy" id="1437434"/>
    <lineage>
        <taxon>Bacteria</taxon>
        <taxon>Bacillati</taxon>
        <taxon>Bacillota</taxon>
        <taxon>Bacilli</taxon>
        <taxon>Bacillales</taxon>
        <taxon>Bacillaceae</taxon>
        <taxon>Bacillus</taxon>
    </lineage>
</organism>
<evidence type="ECO:0000313" key="3">
    <source>
        <dbReference type="Proteomes" id="UP001597214"/>
    </source>
</evidence>
<sequence>MNKPFNDQWKLLQQVRPTRNQKEALRTRILDSIAHSPTSISYNRFFQWKSIVATCLLFLIFGSFLLLILQESTQRNASEEPSVDYTQFSWKLNDVYSVKSGDSMLLYRKENPVEVGTVKEVTEEGKNELVKSLPMYVEKPLENFPYPMTMYIEHVKMMEVSLRYHFFIAFTDEKWIHITFDYPKLEYAEIFHAMSTLELKAKEPYVHNKQLYAKHGYGDLLYPVGLEPVSISHEKEIYHWPNASSNVYSDYLGKIEDELNWQHQTVDGLTHTFVHGTWETELTITLDGKEITYEFVYHNQDE</sequence>
<evidence type="ECO:0000313" key="2">
    <source>
        <dbReference type="EMBL" id="MFD1736365.1"/>
    </source>
</evidence>
<dbReference type="EMBL" id="JBHUEM010000007">
    <property type="protein sequence ID" value="MFD1736365.1"/>
    <property type="molecule type" value="Genomic_DNA"/>
</dbReference>
<dbReference type="RefSeq" id="WP_377927514.1">
    <property type="nucleotide sequence ID" value="NZ_JBHUEM010000007.1"/>
</dbReference>